<dbReference type="SUPFAM" id="SSF52091">
    <property type="entry name" value="SpoIIaa-like"/>
    <property type="match status" value="1"/>
</dbReference>
<accession>A0A1Y2IBB7</accession>
<keyword evidence="2 6" id="KW-0812">Transmembrane</keyword>
<feature type="region of interest" description="Disordered" evidence="5">
    <location>
        <begin position="1"/>
        <end position="29"/>
    </location>
</feature>
<evidence type="ECO:0000313" key="9">
    <source>
        <dbReference type="Proteomes" id="UP000193067"/>
    </source>
</evidence>
<dbReference type="STRING" id="1353009.A0A1Y2IBB7"/>
<dbReference type="GO" id="GO:0016020">
    <property type="term" value="C:membrane"/>
    <property type="evidence" value="ECO:0007669"/>
    <property type="project" value="UniProtKB-SubCell"/>
</dbReference>
<evidence type="ECO:0000256" key="4">
    <source>
        <dbReference type="ARBA" id="ARBA00023136"/>
    </source>
</evidence>
<dbReference type="PANTHER" id="PTHR11814">
    <property type="entry name" value="SULFATE TRANSPORTER"/>
    <property type="match status" value="1"/>
</dbReference>
<keyword evidence="9" id="KW-1185">Reference proteome</keyword>
<evidence type="ECO:0000256" key="6">
    <source>
        <dbReference type="SAM" id="Phobius"/>
    </source>
</evidence>
<dbReference type="InterPro" id="IPR002645">
    <property type="entry name" value="STAS_dom"/>
</dbReference>
<dbReference type="GO" id="GO:0055085">
    <property type="term" value="P:transmembrane transport"/>
    <property type="evidence" value="ECO:0007669"/>
    <property type="project" value="InterPro"/>
</dbReference>
<keyword evidence="4 6" id="KW-0472">Membrane</keyword>
<gene>
    <name evidence="8" type="ORF">PYCCODRAFT_1439284</name>
</gene>
<feature type="transmembrane region" description="Helical" evidence="6">
    <location>
        <begin position="244"/>
        <end position="271"/>
    </location>
</feature>
<feature type="transmembrane region" description="Helical" evidence="6">
    <location>
        <begin position="291"/>
        <end position="313"/>
    </location>
</feature>
<feature type="transmembrane region" description="Helical" evidence="6">
    <location>
        <begin position="521"/>
        <end position="547"/>
    </location>
</feature>
<evidence type="ECO:0000256" key="1">
    <source>
        <dbReference type="ARBA" id="ARBA00004141"/>
    </source>
</evidence>
<dbReference type="PROSITE" id="PS50801">
    <property type="entry name" value="STAS"/>
    <property type="match status" value="1"/>
</dbReference>
<feature type="domain" description="STAS" evidence="7">
    <location>
        <begin position="581"/>
        <end position="699"/>
    </location>
</feature>
<feature type="region of interest" description="Disordered" evidence="5">
    <location>
        <begin position="45"/>
        <end position="64"/>
    </location>
</feature>
<feature type="region of interest" description="Disordered" evidence="5">
    <location>
        <begin position="71"/>
        <end position="94"/>
    </location>
</feature>
<dbReference type="AlphaFoldDB" id="A0A1Y2IBB7"/>
<dbReference type="EMBL" id="KZ084138">
    <property type="protein sequence ID" value="OSC98414.1"/>
    <property type="molecule type" value="Genomic_DNA"/>
</dbReference>
<dbReference type="Proteomes" id="UP000193067">
    <property type="component" value="Unassembled WGS sequence"/>
</dbReference>
<evidence type="ECO:0000256" key="5">
    <source>
        <dbReference type="SAM" id="MobiDB-lite"/>
    </source>
</evidence>
<dbReference type="CDD" id="cd07042">
    <property type="entry name" value="STAS_SulP_like_sulfate_transporter"/>
    <property type="match status" value="1"/>
</dbReference>
<feature type="transmembrane region" description="Helical" evidence="6">
    <location>
        <begin position="209"/>
        <end position="232"/>
    </location>
</feature>
<dbReference type="OrthoDB" id="427213at2759"/>
<proteinExistence type="predicted"/>
<dbReference type="InterPro" id="IPR001902">
    <property type="entry name" value="SLC26A/SulP_fam"/>
</dbReference>
<sequence length="719" mass="78976">MDMNGPPGSGAEGNALRPPQETYNTRTLSGYGSAASSIRAMYNSIPGSGAMTPRTPAIPVDADGERTPLIGEQRRGIDEAEEGERRPAKGDRPPLWRRKSTWAKVRYYVPSTAWIPQYSLSLFAGDFLAGITVASMLIPQSVSYASSLAKLSPVTGLFSAAIPGIVYALLGTSRQLNVAPEAALSLLVGQAVDEILHADPHTHPIDPNALSLAISTIITFQVGLISFLLGLFRLGFLDVVLSRALLRGFVTAVAVVIMIEQLIPMIGLTNLEHVLQPKTTLDKFFFLVENAFTHAHKLTATISFSALAVLVGMRSFKRVCRQYWFIYRLPEVFIVVVLSTFLSDKFDWDQDGVEILGSVPINTGSSFLQFPLRKITLRYLRRTTSTAVLISVVGFLDSIVAAKQNAGRFGYSISPNRELVALGAGNIAGSFIPGTLPAYGSITRSKLNGDLGGRTQMASLVCSTIVLLATFFLLPWLYYLPKCVLASIICLIVFSLLGELPHDALFYWRMGAWIDLALMTLTFVLTIIWNVEIGIAVSVVISLLLVVRRSSRPRMTILGRIPGTDRWKPIDENPEAEEDAQGVLIVRIRENLDFANTAQLKERLRRLELYGHDKHHPADEPHRRDANVLVFHLADVDTIDASAVQIFYELVETYKNRGVGLYITHLKSGPRRSFEKAGIVGLLGEEAFCKDVASAMARVEQAMRERRSTQEGGWGATST</sequence>
<protein>
    <submittedName>
        <fullName evidence="8">Sulfate anion transporter</fullName>
    </submittedName>
</protein>
<evidence type="ECO:0000256" key="3">
    <source>
        <dbReference type="ARBA" id="ARBA00022989"/>
    </source>
</evidence>
<feature type="transmembrane region" description="Helical" evidence="6">
    <location>
        <begin position="457"/>
        <end position="477"/>
    </location>
</feature>
<evidence type="ECO:0000259" key="7">
    <source>
        <dbReference type="PROSITE" id="PS50801"/>
    </source>
</evidence>
<dbReference type="Pfam" id="PF00916">
    <property type="entry name" value="Sulfate_transp"/>
    <property type="match status" value="1"/>
</dbReference>
<keyword evidence="3 6" id="KW-1133">Transmembrane helix</keyword>
<feature type="transmembrane region" description="Helical" evidence="6">
    <location>
        <begin position="384"/>
        <end position="402"/>
    </location>
</feature>
<feature type="transmembrane region" description="Helical" evidence="6">
    <location>
        <begin position="118"/>
        <end position="139"/>
    </location>
</feature>
<dbReference type="NCBIfam" id="TIGR00815">
    <property type="entry name" value="sulP"/>
    <property type="match status" value="1"/>
</dbReference>
<evidence type="ECO:0000313" key="8">
    <source>
        <dbReference type="EMBL" id="OSC98414.1"/>
    </source>
</evidence>
<evidence type="ECO:0000256" key="2">
    <source>
        <dbReference type="ARBA" id="ARBA00022692"/>
    </source>
</evidence>
<dbReference type="InterPro" id="IPR011547">
    <property type="entry name" value="SLC26A/SulP_dom"/>
</dbReference>
<dbReference type="InterPro" id="IPR036513">
    <property type="entry name" value="STAS_dom_sf"/>
</dbReference>
<feature type="transmembrane region" description="Helical" evidence="6">
    <location>
        <begin position="325"/>
        <end position="343"/>
    </location>
</feature>
<reference evidence="8 9" key="1">
    <citation type="journal article" date="2015" name="Biotechnol. Biofuels">
        <title>Enhanced degradation of softwood versus hardwood by the white-rot fungus Pycnoporus coccineus.</title>
        <authorList>
            <person name="Couturier M."/>
            <person name="Navarro D."/>
            <person name="Chevret D."/>
            <person name="Henrissat B."/>
            <person name="Piumi F."/>
            <person name="Ruiz-Duenas F.J."/>
            <person name="Martinez A.T."/>
            <person name="Grigoriev I.V."/>
            <person name="Riley R."/>
            <person name="Lipzen A."/>
            <person name="Berrin J.G."/>
            <person name="Master E.R."/>
            <person name="Rosso M.N."/>
        </authorList>
    </citation>
    <scope>NUCLEOTIDE SEQUENCE [LARGE SCALE GENOMIC DNA]</scope>
    <source>
        <strain evidence="8 9">BRFM310</strain>
    </source>
</reference>
<name>A0A1Y2IBB7_TRAC3</name>
<feature type="transmembrane region" description="Helical" evidence="6">
    <location>
        <begin position="151"/>
        <end position="170"/>
    </location>
</feature>
<feature type="transmembrane region" description="Helical" evidence="6">
    <location>
        <begin position="484"/>
        <end position="501"/>
    </location>
</feature>
<dbReference type="Pfam" id="PF01740">
    <property type="entry name" value="STAS"/>
    <property type="match status" value="1"/>
</dbReference>
<organism evidence="8 9">
    <name type="scientific">Trametes coccinea (strain BRFM310)</name>
    <name type="common">Pycnoporus coccineus</name>
    <dbReference type="NCBI Taxonomy" id="1353009"/>
    <lineage>
        <taxon>Eukaryota</taxon>
        <taxon>Fungi</taxon>
        <taxon>Dikarya</taxon>
        <taxon>Basidiomycota</taxon>
        <taxon>Agaricomycotina</taxon>
        <taxon>Agaricomycetes</taxon>
        <taxon>Polyporales</taxon>
        <taxon>Polyporaceae</taxon>
        <taxon>Trametes</taxon>
    </lineage>
</organism>
<dbReference type="Gene3D" id="3.30.750.24">
    <property type="entry name" value="STAS domain"/>
    <property type="match status" value="1"/>
</dbReference>
<comment type="subcellular location">
    <subcellularLocation>
        <location evidence="1">Membrane</location>
        <topology evidence="1">Multi-pass membrane protein</topology>
    </subcellularLocation>
</comment>
<feature type="compositionally biased region" description="Basic and acidic residues" evidence="5">
    <location>
        <begin position="72"/>
        <end position="94"/>
    </location>
</feature>